<name>A0A2H0XTW6_UNCSA</name>
<gene>
    <name evidence="5" type="ORF">COT42_08720</name>
</gene>
<comment type="caution">
    <text evidence="5">The sequence shown here is derived from an EMBL/GenBank/DDBJ whole genome shotgun (WGS) entry which is preliminary data.</text>
</comment>
<evidence type="ECO:0000313" key="6">
    <source>
        <dbReference type="Proteomes" id="UP000231343"/>
    </source>
</evidence>
<dbReference type="InterPro" id="IPR036388">
    <property type="entry name" value="WH-like_DNA-bd_sf"/>
</dbReference>
<feature type="binding site" evidence="2">
    <location>
        <begin position="198"/>
        <end position="205"/>
    </location>
    <ligand>
        <name>ATP</name>
        <dbReference type="ChEBI" id="CHEBI:30616"/>
    </ligand>
</feature>
<evidence type="ECO:0000256" key="1">
    <source>
        <dbReference type="PIRSR" id="PIRSR640198-1"/>
    </source>
</evidence>
<dbReference type="PANTHER" id="PTHR13504:SF38">
    <property type="entry name" value="FIDO DOMAIN-CONTAINING PROTEIN"/>
    <property type="match status" value="1"/>
</dbReference>
<keyword evidence="2" id="KW-0067">ATP-binding</keyword>
<dbReference type="InterPro" id="IPR036597">
    <property type="entry name" value="Fido-like_dom_sf"/>
</dbReference>
<evidence type="ECO:0000256" key="2">
    <source>
        <dbReference type="PIRSR" id="PIRSR640198-2"/>
    </source>
</evidence>
<evidence type="ECO:0000313" key="5">
    <source>
        <dbReference type="EMBL" id="PIS28205.1"/>
    </source>
</evidence>
<dbReference type="InterPro" id="IPR040198">
    <property type="entry name" value="Fido_containing"/>
</dbReference>
<evidence type="ECO:0000259" key="4">
    <source>
        <dbReference type="PROSITE" id="PS51459"/>
    </source>
</evidence>
<dbReference type="EMBL" id="PEYM01000144">
    <property type="protein sequence ID" value="PIS28205.1"/>
    <property type="molecule type" value="Genomic_DNA"/>
</dbReference>
<evidence type="ECO:0000256" key="3">
    <source>
        <dbReference type="PIRSR" id="PIRSR640198-3"/>
    </source>
</evidence>
<keyword evidence="2" id="KW-0547">Nucleotide-binding</keyword>
<dbReference type="Gene3D" id="1.10.3290.10">
    <property type="entry name" value="Fido-like domain"/>
    <property type="match status" value="1"/>
</dbReference>
<feature type="domain" description="Fido" evidence="4">
    <location>
        <begin position="109"/>
        <end position="259"/>
    </location>
</feature>
<feature type="site" description="Important for autoinhibition of adenylyltransferase activity" evidence="3">
    <location>
        <position position="62"/>
    </location>
</feature>
<reference evidence="5 6" key="1">
    <citation type="submission" date="2017-09" db="EMBL/GenBank/DDBJ databases">
        <title>Depth-based differentiation of microbial function through sediment-hosted aquifers and enrichment of novel symbionts in the deep terrestrial subsurface.</title>
        <authorList>
            <person name="Probst A.J."/>
            <person name="Ladd B."/>
            <person name="Jarett J.K."/>
            <person name="Geller-Mcgrath D.E."/>
            <person name="Sieber C.M."/>
            <person name="Emerson J.B."/>
            <person name="Anantharaman K."/>
            <person name="Thomas B.C."/>
            <person name="Malmstrom R."/>
            <person name="Stieglmeier M."/>
            <person name="Klingl A."/>
            <person name="Woyke T."/>
            <person name="Ryan C.M."/>
            <person name="Banfield J.F."/>
        </authorList>
    </citation>
    <scope>NUCLEOTIDE SEQUENCE [LARGE SCALE GENOMIC DNA]</scope>
    <source>
        <strain evidence="5">CG08_land_8_20_14_0_20_45_16</strain>
    </source>
</reference>
<accession>A0A2H0XTW6</accession>
<feature type="active site" evidence="1">
    <location>
        <position position="194"/>
    </location>
</feature>
<dbReference type="AlphaFoldDB" id="A0A2H0XTW6"/>
<proteinExistence type="predicted"/>
<dbReference type="InterPro" id="IPR003812">
    <property type="entry name" value="Fido"/>
</dbReference>
<dbReference type="Proteomes" id="UP000231343">
    <property type="component" value="Unassembled WGS sequence"/>
</dbReference>
<protein>
    <recommendedName>
        <fullName evidence="4">Fido domain-containing protein</fullName>
    </recommendedName>
</protein>
<organism evidence="5 6">
    <name type="scientific">Candidatus Saganbacteria bacterium CG08_land_8_20_14_0_20_45_16</name>
    <dbReference type="NCBI Taxonomy" id="2014293"/>
    <lineage>
        <taxon>Bacteria</taxon>
        <taxon>Bacillati</taxon>
        <taxon>Saganbacteria</taxon>
    </lineage>
</organism>
<dbReference type="Pfam" id="PF02661">
    <property type="entry name" value="Fic"/>
    <property type="match status" value="1"/>
</dbReference>
<sequence>MGQKWVKMFRPNYKLTNAIVNNITDITAAREAILHAPILPMVENKLYHEALISRTHHSTSIEGNPLNLLQVKALVEGASTSVRPKDKQEILGYAKALKYLETISTKKHLSEAVVLKIQKLITQGTLPPGQCGKYRDKMVYVVNHFGQTVFTPPETKLVHGLAMALAKWLNSPASQGLHPALVTGIAHYELVRIHPFIDGNGRTARALATLILYQRNFDIKHFFALDDYYNGNRAAYYAALQYVDPEKQDITQWLEYFTEGVAVQMDNLKKKVDSLAHDPILGKLKKRIILKDRQWKLLEFIKENSRATNLDYQKVAGISREMSKRDFAFLVKEGLLKQIGQGRSVYYTF</sequence>
<dbReference type="Gene3D" id="1.10.10.10">
    <property type="entry name" value="Winged helix-like DNA-binding domain superfamily/Winged helix DNA-binding domain"/>
    <property type="match status" value="1"/>
</dbReference>
<dbReference type="SUPFAM" id="SSF140931">
    <property type="entry name" value="Fic-like"/>
    <property type="match status" value="1"/>
</dbReference>
<feature type="binding site" evidence="2">
    <location>
        <begin position="141"/>
        <end position="144"/>
    </location>
    <ligand>
        <name>ATP</name>
        <dbReference type="ChEBI" id="CHEBI:30616"/>
    </ligand>
</feature>
<dbReference type="PROSITE" id="PS51459">
    <property type="entry name" value="FIDO"/>
    <property type="match status" value="1"/>
</dbReference>
<dbReference type="GO" id="GO:0005524">
    <property type="term" value="F:ATP binding"/>
    <property type="evidence" value="ECO:0007669"/>
    <property type="project" value="UniProtKB-KW"/>
</dbReference>
<dbReference type="PANTHER" id="PTHR13504">
    <property type="entry name" value="FIDO DOMAIN-CONTAINING PROTEIN DDB_G0283145"/>
    <property type="match status" value="1"/>
</dbReference>